<feature type="transmembrane region" description="Helical" evidence="6">
    <location>
        <begin position="467"/>
        <end position="487"/>
    </location>
</feature>
<dbReference type="PANTHER" id="PTHR43791">
    <property type="entry name" value="PERMEASE-RELATED"/>
    <property type="match status" value="1"/>
</dbReference>
<feature type="transmembrane region" description="Helical" evidence="6">
    <location>
        <begin position="163"/>
        <end position="185"/>
    </location>
</feature>
<dbReference type="Gene3D" id="1.20.1250.20">
    <property type="entry name" value="MFS general substrate transporter like domains"/>
    <property type="match status" value="2"/>
</dbReference>
<gene>
    <name evidence="8" type="primary">SEO1</name>
    <name evidence="8" type="ORF">CAAN4_F17458</name>
</gene>
<proteinExistence type="predicted"/>
<keyword evidence="2" id="KW-0813">Transport</keyword>
<evidence type="ECO:0000256" key="5">
    <source>
        <dbReference type="ARBA" id="ARBA00023136"/>
    </source>
</evidence>
<reference evidence="8 9" key="1">
    <citation type="submission" date="2024-01" db="EMBL/GenBank/DDBJ databases">
        <authorList>
            <consortium name="Genoscope - CEA"/>
            <person name="William W."/>
        </authorList>
    </citation>
    <scope>NUCLEOTIDE SEQUENCE [LARGE SCALE GENOMIC DNA]</scope>
    <source>
        <strain evidence="8 9">29B2s-10</strain>
    </source>
</reference>
<dbReference type="EMBL" id="OZ004258">
    <property type="protein sequence ID" value="CAK7914657.1"/>
    <property type="molecule type" value="Genomic_DNA"/>
</dbReference>
<dbReference type="Pfam" id="PF07690">
    <property type="entry name" value="MFS_1"/>
    <property type="match status" value="1"/>
</dbReference>
<comment type="subcellular location">
    <subcellularLocation>
        <location evidence="1">Membrane</location>
        <topology evidence="1">Multi-pass membrane protein</topology>
    </subcellularLocation>
</comment>
<evidence type="ECO:0000259" key="7">
    <source>
        <dbReference type="PROSITE" id="PS50850"/>
    </source>
</evidence>
<dbReference type="Proteomes" id="UP001497600">
    <property type="component" value="Chromosome F"/>
</dbReference>
<sequence>MSRVALLPSKRDSLLSYSLVKEVPQHYIDLSYDADLPHHQSKWFKLKHFLVDSLDKHPLERKFLTKLDFFLLSSAMLGYFIKSLNQSNISVAYINGMDEFYGMDKNQYNYLLSAWTVGYVLGQIPSNIILNSVSARYYLGGLQFLWGILSVLQVYVVDLQTLYFVRFIVGLAESAYFPGIQYILGSFYAPSELAKRSTLFSVSSSMAGVISPLIQQSVLSWGATHGGNLQPFQYMFVIDGLITFPIAFYSMMVLPNTPSTTNAFYLTGQDKLIALERRRRIGANNTKRQTSYTLNQISKYFQTWHIWVFPLVFLAYNNSTSCHGQPTFQTWMKLDLNLPSEKYNVIPSIVNFIGIFVALMVSLLGDYMGRGKLNHVLVSLMFITTSVGCALLAYWELPQWLHWTSYILISIPSHWAQPQIFSWVNRLLFQDDMKRNFVVVVTNTLAYVTAAWVPILVWDTRDKPRYFIGFTYTSILCATGFLLTCLCTRFERRDIEITYSEQDIQIKKTQGVQVTVKEVEEF</sequence>
<feature type="transmembrane region" description="Helical" evidence="6">
    <location>
        <begin position="345"/>
        <end position="364"/>
    </location>
</feature>
<dbReference type="InterPro" id="IPR036259">
    <property type="entry name" value="MFS_trans_sf"/>
</dbReference>
<evidence type="ECO:0000256" key="6">
    <source>
        <dbReference type="SAM" id="Phobius"/>
    </source>
</evidence>
<feature type="transmembrane region" description="Helical" evidence="6">
    <location>
        <begin position="376"/>
        <end position="394"/>
    </location>
</feature>
<dbReference type="PROSITE" id="PS50850">
    <property type="entry name" value="MFS"/>
    <property type="match status" value="1"/>
</dbReference>
<feature type="transmembrane region" description="Helical" evidence="6">
    <location>
        <begin position="110"/>
        <end position="130"/>
    </location>
</feature>
<dbReference type="SUPFAM" id="SSF103473">
    <property type="entry name" value="MFS general substrate transporter"/>
    <property type="match status" value="1"/>
</dbReference>
<feature type="transmembrane region" description="Helical" evidence="6">
    <location>
        <begin position="137"/>
        <end position="157"/>
    </location>
</feature>
<protein>
    <submittedName>
        <fullName evidence="8">Probable transporter Seo1p</fullName>
    </submittedName>
</protein>
<keyword evidence="3 6" id="KW-0812">Transmembrane</keyword>
<feature type="transmembrane region" description="Helical" evidence="6">
    <location>
        <begin position="234"/>
        <end position="254"/>
    </location>
</feature>
<evidence type="ECO:0000256" key="1">
    <source>
        <dbReference type="ARBA" id="ARBA00004141"/>
    </source>
</evidence>
<dbReference type="InterPro" id="IPR011701">
    <property type="entry name" value="MFS"/>
</dbReference>
<keyword evidence="9" id="KW-1185">Reference proteome</keyword>
<keyword evidence="5 6" id="KW-0472">Membrane</keyword>
<name>A0ABP0EGB2_9ASCO</name>
<evidence type="ECO:0000256" key="3">
    <source>
        <dbReference type="ARBA" id="ARBA00022692"/>
    </source>
</evidence>
<feature type="domain" description="Major facilitator superfamily (MFS) profile" evidence="7">
    <location>
        <begin position="71"/>
        <end position="522"/>
    </location>
</feature>
<dbReference type="InterPro" id="IPR020846">
    <property type="entry name" value="MFS_dom"/>
</dbReference>
<evidence type="ECO:0000313" key="8">
    <source>
        <dbReference type="EMBL" id="CAK7914657.1"/>
    </source>
</evidence>
<accession>A0ABP0EGB2</accession>
<evidence type="ECO:0000313" key="9">
    <source>
        <dbReference type="Proteomes" id="UP001497600"/>
    </source>
</evidence>
<organism evidence="8 9">
    <name type="scientific">[Candida] anglica</name>
    <dbReference type="NCBI Taxonomy" id="148631"/>
    <lineage>
        <taxon>Eukaryota</taxon>
        <taxon>Fungi</taxon>
        <taxon>Dikarya</taxon>
        <taxon>Ascomycota</taxon>
        <taxon>Saccharomycotina</taxon>
        <taxon>Pichiomycetes</taxon>
        <taxon>Debaryomycetaceae</taxon>
        <taxon>Kurtzmaniella</taxon>
    </lineage>
</organism>
<keyword evidence="4 6" id="KW-1133">Transmembrane helix</keyword>
<feature type="transmembrane region" description="Helical" evidence="6">
    <location>
        <begin position="437"/>
        <end position="455"/>
    </location>
</feature>
<dbReference type="PANTHER" id="PTHR43791:SF39">
    <property type="entry name" value="TRANSPORTER LIZ1_SEO1, PUTATIVE (AFU_ORTHOLOGUE AFUA_3G00980)-RELATED"/>
    <property type="match status" value="1"/>
</dbReference>
<evidence type="ECO:0000256" key="4">
    <source>
        <dbReference type="ARBA" id="ARBA00022989"/>
    </source>
</evidence>
<evidence type="ECO:0000256" key="2">
    <source>
        <dbReference type="ARBA" id="ARBA00022448"/>
    </source>
</evidence>